<dbReference type="PRINTS" id="PR00081">
    <property type="entry name" value="GDHRDH"/>
</dbReference>
<keyword evidence="1" id="KW-0560">Oxidoreductase</keyword>
<dbReference type="Proteomes" id="UP000219452">
    <property type="component" value="Unassembled WGS sequence"/>
</dbReference>
<dbReference type="GO" id="GO:0016491">
    <property type="term" value="F:oxidoreductase activity"/>
    <property type="evidence" value="ECO:0007669"/>
    <property type="project" value="UniProtKB-KW"/>
</dbReference>
<dbReference type="InterPro" id="IPR036291">
    <property type="entry name" value="NAD(P)-bd_dom_sf"/>
</dbReference>
<name>A0A286GPP1_9BACT</name>
<keyword evidence="3" id="KW-1185">Reference proteome</keyword>
<accession>A0A286GPP1</accession>
<reference evidence="3" key="1">
    <citation type="submission" date="2017-09" db="EMBL/GenBank/DDBJ databases">
        <authorList>
            <person name="Varghese N."/>
            <person name="Submissions S."/>
        </authorList>
    </citation>
    <scope>NUCLEOTIDE SEQUENCE [LARGE SCALE GENOMIC DNA]</scope>
    <source>
        <strain evidence="3">DSM 29961</strain>
    </source>
</reference>
<organism evidence="2 3">
    <name type="scientific">Spirosoma fluviale</name>
    <dbReference type="NCBI Taxonomy" id="1597977"/>
    <lineage>
        <taxon>Bacteria</taxon>
        <taxon>Pseudomonadati</taxon>
        <taxon>Bacteroidota</taxon>
        <taxon>Cytophagia</taxon>
        <taxon>Cytophagales</taxon>
        <taxon>Cytophagaceae</taxon>
        <taxon>Spirosoma</taxon>
    </lineage>
</organism>
<dbReference type="InterPro" id="IPR002347">
    <property type="entry name" value="SDR_fam"/>
</dbReference>
<dbReference type="PROSITE" id="PS00061">
    <property type="entry name" value="ADH_SHORT"/>
    <property type="match status" value="1"/>
</dbReference>
<dbReference type="NCBIfam" id="NF004846">
    <property type="entry name" value="PRK06197.1"/>
    <property type="match status" value="1"/>
</dbReference>
<dbReference type="PANTHER" id="PTHR43157">
    <property type="entry name" value="PHOSPHATIDYLINOSITOL-GLYCAN BIOSYNTHESIS CLASS F PROTEIN-RELATED"/>
    <property type="match status" value="1"/>
</dbReference>
<dbReference type="SUPFAM" id="SSF51735">
    <property type="entry name" value="NAD(P)-binding Rossmann-fold domains"/>
    <property type="match status" value="1"/>
</dbReference>
<evidence type="ECO:0000313" key="3">
    <source>
        <dbReference type="Proteomes" id="UP000219452"/>
    </source>
</evidence>
<dbReference type="Gene3D" id="3.40.50.720">
    <property type="entry name" value="NAD(P)-binding Rossmann-like Domain"/>
    <property type="match status" value="1"/>
</dbReference>
<proteinExistence type="predicted"/>
<sequence length="302" mass="33090">MIKTMWTTQNIPDLDGKQALVTGGNSGIGYETALALYKAGATVTIAGRDAHRLRQAADPIKEVAGKGNVETAVLNLANLAQIEQFAQEYVSTHTRLDILINNAGVMMPPQRLTDDGYELQFGTNFLGHFALTGHLYSLLKQTPGARVVTLSSGAYKWATGIDYNNLRSEKSYDPTREYGISKLADMWFALELQRRMENTDSDLYSLAAHPGIVRTGLQRHIDATALNTYNDVMEPWQGALPALFAATSPEAIKGGYYGPDGEKELTGYPAPAFINETATNKVEAKTLWTYAEKETGVSFENE</sequence>
<dbReference type="CDD" id="cd05327">
    <property type="entry name" value="retinol-DH_like_SDR_c_like"/>
    <property type="match status" value="1"/>
</dbReference>
<dbReference type="PANTHER" id="PTHR43157:SF31">
    <property type="entry name" value="PHOSPHATIDYLINOSITOL-GLYCAN BIOSYNTHESIS CLASS F PROTEIN"/>
    <property type="match status" value="1"/>
</dbReference>
<dbReference type="InterPro" id="IPR020904">
    <property type="entry name" value="Sc_DH/Rdtase_CS"/>
</dbReference>
<protein>
    <submittedName>
        <fullName evidence="2">NAD(P)-dependent dehydrogenase, short-chain alcohol dehydrogenase family</fullName>
    </submittedName>
</protein>
<gene>
    <name evidence="2" type="ORF">SAMN06269250_5582</name>
</gene>
<evidence type="ECO:0000313" key="2">
    <source>
        <dbReference type="EMBL" id="SOD96944.1"/>
    </source>
</evidence>
<dbReference type="AlphaFoldDB" id="A0A286GPP1"/>
<dbReference type="EMBL" id="OCNH01000006">
    <property type="protein sequence ID" value="SOD96944.1"/>
    <property type="molecule type" value="Genomic_DNA"/>
</dbReference>
<evidence type="ECO:0000256" key="1">
    <source>
        <dbReference type="ARBA" id="ARBA00023002"/>
    </source>
</evidence>
<dbReference type="Pfam" id="PF00106">
    <property type="entry name" value="adh_short"/>
    <property type="match status" value="1"/>
</dbReference>